<dbReference type="InterPro" id="IPR005174">
    <property type="entry name" value="KIB1-4_b-propeller"/>
</dbReference>
<evidence type="ECO:0000259" key="1">
    <source>
        <dbReference type="Pfam" id="PF03478"/>
    </source>
</evidence>
<dbReference type="Proteomes" id="UP000188268">
    <property type="component" value="Unassembled WGS sequence"/>
</dbReference>
<name>A0A1R3GPS9_COCAP</name>
<feature type="domain" description="KIB1-4 beta-propeller" evidence="1">
    <location>
        <begin position="69"/>
        <end position="246"/>
    </location>
</feature>
<dbReference type="InterPro" id="IPR050942">
    <property type="entry name" value="F-box_BR-signaling"/>
</dbReference>
<evidence type="ECO:0000313" key="3">
    <source>
        <dbReference type="Proteomes" id="UP000188268"/>
    </source>
</evidence>
<accession>A0A1R3GPS9</accession>
<reference evidence="2 3" key="1">
    <citation type="submission" date="2013-09" db="EMBL/GenBank/DDBJ databases">
        <title>Corchorus capsularis genome sequencing.</title>
        <authorList>
            <person name="Alam M."/>
            <person name="Haque M.S."/>
            <person name="Islam M.S."/>
            <person name="Emdad E.M."/>
            <person name="Islam M.M."/>
            <person name="Ahmed B."/>
            <person name="Halim A."/>
            <person name="Hossen Q.M.M."/>
            <person name="Hossain M.Z."/>
            <person name="Ahmed R."/>
            <person name="Khan M.M."/>
            <person name="Islam R."/>
            <person name="Rashid M.M."/>
            <person name="Khan S.A."/>
            <person name="Rahman M.S."/>
            <person name="Alam M."/>
        </authorList>
    </citation>
    <scope>NUCLEOTIDE SEQUENCE [LARGE SCALE GENOMIC DNA]</scope>
    <source>
        <strain evidence="3">cv. CVL-1</strain>
        <tissue evidence="2">Whole seedling</tissue>
    </source>
</reference>
<dbReference type="AlphaFoldDB" id="A0A1R3GPS9"/>
<dbReference type="PANTHER" id="PTHR44259">
    <property type="entry name" value="OS07G0183000 PROTEIN-RELATED"/>
    <property type="match status" value="1"/>
</dbReference>
<sequence>MKSVLPDWANIPCDVVCYIVGKIHPSMQDIVRMGAVCQSWQASIELEPKFPICLMLAEREDDNDMRRFLTASEDRVMELELSEIRGRRCWGTPFGWLASYSLDFEIRLFNPLSRASFSLPLISPDASTSFLELSFIFKLILSSSPISPNCIVEAIYGQTYSLAFVKPGDQQWTRIDSTRSISDVTYFDGNFYAVNRIGKVFRCELGLDEGSSAPKCVEFTDKPPQFNRTELNFIVDLGGHLCVIGCNYGEYQYIKEYGEVEMEYINADYPACTSNCIYFTDNQSEFYSTTKGDGVNTGIYNCANKEILRLPVGGR</sequence>
<proteinExistence type="predicted"/>
<comment type="caution">
    <text evidence="2">The sequence shown here is derived from an EMBL/GenBank/DDBJ whole genome shotgun (WGS) entry which is preliminary data.</text>
</comment>
<dbReference type="STRING" id="210143.A0A1R3GPS9"/>
<gene>
    <name evidence="2" type="ORF">CCACVL1_24399</name>
</gene>
<protein>
    <submittedName>
        <fullName evidence="2">Putative F-box protein</fullName>
    </submittedName>
</protein>
<dbReference type="OMA" id="EMEYINA"/>
<dbReference type="OrthoDB" id="642536at2759"/>
<organism evidence="2 3">
    <name type="scientific">Corchorus capsularis</name>
    <name type="common">Jute</name>
    <dbReference type="NCBI Taxonomy" id="210143"/>
    <lineage>
        <taxon>Eukaryota</taxon>
        <taxon>Viridiplantae</taxon>
        <taxon>Streptophyta</taxon>
        <taxon>Embryophyta</taxon>
        <taxon>Tracheophyta</taxon>
        <taxon>Spermatophyta</taxon>
        <taxon>Magnoliopsida</taxon>
        <taxon>eudicotyledons</taxon>
        <taxon>Gunneridae</taxon>
        <taxon>Pentapetalae</taxon>
        <taxon>rosids</taxon>
        <taxon>malvids</taxon>
        <taxon>Malvales</taxon>
        <taxon>Malvaceae</taxon>
        <taxon>Grewioideae</taxon>
        <taxon>Apeibeae</taxon>
        <taxon>Corchorus</taxon>
    </lineage>
</organism>
<dbReference type="Pfam" id="PF03478">
    <property type="entry name" value="Beta-prop_KIB1-4"/>
    <property type="match status" value="1"/>
</dbReference>
<dbReference type="EMBL" id="AWWV01013766">
    <property type="protein sequence ID" value="OMO60105.1"/>
    <property type="molecule type" value="Genomic_DNA"/>
</dbReference>
<dbReference type="Gramene" id="OMO60105">
    <property type="protein sequence ID" value="OMO60105"/>
    <property type="gene ID" value="CCACVL1_24399"/>
</dbReference>
<keyword evidence="3" id="KW-1185">Reference proteome</keyword>
<evidence type="ECO:0000313" key="2">
    <source>
        <dbReference type="EMBL" id="OMO60105.1"/>
    </source>
</evidence>
<dbReference type="PANTHER" id="PTHR44259:SF107">
    <property type="entry name" value="F-BOX PROTEIN SKIP23-LIKE"/>
    <property type="match status" value="1"/>
</dbReference>